<protein>
    <submittedName>
        <fullName evidence="2">Uncharacterized protein</fullName>
    </submittedName>
</protein>
<feature type="region of interest" description="Disordered" evidence="1">
    <location>
        <begin position="74"/>
        <end position="116"/>
    </location>
</feature>
<comment type="caution">
    <text evidence="2">The sequence shown here is derived from an EMBL/GenBank/DDBJ whole genome shotgun (WGS) entry which is preliminary data.</text>
</comment>
<proteinExistence type="predicted"/>
<sequence>MNVEEIKKRVEQADRKRIQARAEAAALVGQRLTDRAAAQEHLKQTDTDLAAAISGANELMNLAELASFVDSSVSKLTAASKVRTPRKPRKESGTPASGSNHQPGTRTAPGQDHGPS</sequence>
<evidence type="ECO:0000313" key="3">
    <source>
        <dbReference type="Proteomes" id="UP000237752"/>
    </source>
</evidence>
<organism evidence="2 3">
    <name type="scientific">Antricoccus suffuscus</name>
    <dbReference type="NCBI Taxonomy" id="1629062"/>
    <lineage>
        <taxon>Bacteria</taxon>
        <taxon>Bacillati</taxon>
        <taxon>Actinomycetota</taxon>
        <taxon>Actinomycetes</taxon>
        <taxon>Geodermatophilales</taxon>
        <taxon>Antricoccaceae</taxon>
        <taxon>Antricoccus</taxon>
    </lineage>
</organism>
<keyword evidence="3" id="KW-1185">Reference proteome</keyword>
<dbReference type="EMBL" id="PVUE01000023">
    <property type="protein sequence ID" value="PRZ34821.1"/>
    <property type="molecule type" value="Genomic_DNA"/>
</dbReference>
<dbReference type="AlphaFoldDB" id="A0A2T0ZET9"/>
<dbReference type="Proteomes" id="UP000237752">
    <property type="component" value="Unassembled WGS sequence"/>
</dbReference>
<gene>
    <name evidence="2" type="ORF">CLV47_12353</name>
</gene>
<reference evidence="2 3" key="1">
    <citation type="submission" date="2018-03" db="EMBL/GenBank/DDBJ databases">
        <title>Genomic Encyclopedia of Archaeal and Bacterial Type Strains, Phase II (KMG-II): from individual species to whole genera.</title>
        <authorList>
            <person name="Goeker M."/>
        </authorList>
    </citation>
    <scope>NUCLEOTIDE SEQUENCE [LARGE SCALE GENOMIC DNA]</scope>
    <source>
        <strain evidence="2 3">DSM 100065</strain>
    </source>
</reference>
<evidence type="ECO:0000256" key="1">
    <source>
        <dbReference type="SAM" id="MobiDB-lite"/>
    </source>
</evidence>
<accession>A0A2T0ZET9</accession>
<feature type="compositionally biased region" description="Polar residues" evidence="1">
    <location>
        <begin position="94"/>
        <end position="105"/>
    </location>
</feature>
<evidence type="ECO:0000313" key="2">
    <source>
        <dbReference type="EMBL" id="PRZ34821.1"/>
    </source>
</evidence>
<name>A0A2T0ZET9_9ACTN</name>